<dbReference type="EMBL" id="CABVJF010000039">
    <property type="protein sequence ID" value="VVQ25985.1"/>
    <property type="molecule type" value="Genomic_DNA"/>
</dbReference>
<protein>
    <submittedName>
        <fullName evidence="1">Uncharacterized protein</fullName>
    </submittedName>
</protein>
<proteinExistence type="predicted"/>
<name>A0A5E7VU97_PSEFL</name>
<gene>
    <name evidence="1" type="ORF">PS928_06298</name>
</gene>
<evidence type="ECO:0000313" key="2">
    <source>
        <dbReference type="Proteomes" id="UP000381378"/>
    </source>
</evidence>
<evidence type="ECO:0000313" key="1">
    <source>
        <dbReference type="EMBL" id="VVQ25985.1"/>
    </source>
</evidence>
<organism evidence="1 2">
    <name type="scientific">Pseudomonas fluorescens</name>
    <dbReference type="NCBI Taxonomy" id="294"/>
    <lineage>
        <taxon>Bacteria</taxon>
        <taxon>Pseudomonadati</taxon>
        <taxon>Pseudomonadota</taxon>
        <taxon>Gammaproteobacteria</taxon>
        <taxon>Pseudomonadales</taxon>
        <taxon>Pseudomonadaceae</taxon>
        <taxon>Pseudomonas</taxon>
    </lineage>
</organism>
<sequence length="125" mass="14634">MSGRAVQRRLYRSVPTESSVSWLLSDEQAQLFEGWFDHVLISGSMWFECRLKTPLGLETYEARFKDIYSGPTLVGVSHWRFTAVLELFQRPVVDAEWVLYAPEYILMSSIFDRAMNQEWPRHLDG</sequence>
<dbReference type="Proteomes" id="UP000381378">
    <property type="component" value="Unassembled WGS sequence"/>
</dbReference>
<dbReference type="AlphaFoldDB" id="A0A5E7VU97"/>
<reference evidence="1 2" key="1">
    <citation type="submission" date="2019-09" db="EMBL/GenBank/DDBJ databases">
        <authorList>
            <person name="Chandra G."/>
            <person name="Truman W A."/>
        </authorList>
    </citation>
    <scope>NUCLEOTIDE SEQUENCE [LARGE SCALE GENOMIC DNA]</scope>
    <source>
        <strain evidence="1">PS928</strain>
    </source>
</reference>
<accession>A0A5E7VU97</accession>